<dbReference type="Proteomes" id="UP001230188">
    <property type="component" value="Unassembled WGS sequence"/>
</dbReference>
<organism evidence="1 2">
    <name type="scientific">Chrysophaeum taylorii</name>
    <dbReference type="NCBI Taxonomy" id="2483200"/>
    <lineage>
        <taxon>Eukaryota</taxon>
        <taxon>Sar</taxon>
        <taxon>Stramenopiles</taxon>
        <taxon>Ochrophyta</taxon>
        <taxon>Pelagophyceae</taxon>
        <taxon>Pelagomonadales</taxon>
        <taxon>Pelagomonadaceae</taxon>
        <taxon>Chrysophaeum</taxon>
    </lineage>
</organism>
<protein>
    <submittedName>
        <fullName evidence="1">Uncharacterized protein</fullName>
    </submittedName>
</protein>
<evidence type="ECO:0000313" key="1">
    <source>
        <dbReference type="EMBL" id="KAJ8600417.1"/>
    </source>
</evidence>
<comment type="caution">
    <text evidence="1">The sequence shown here is derived from an EMBL/GenBank/DDBJ whole genome shotgun (WGS) entry which is preliminary data.</text>
</comment>
<dbReference type="SUPFAM" id="SSF52266">
    <property type="entry name" value="SGNH hydrolase"/>
    <property type="match status" value="1"/>
</dbReference>
<dbReference type="EMBL" id="JAQMWT010000523">
    <property type="protein sequence ID" value="KAJ8600417.1"/>
    <property type="molecule type" value="Genomic_DNA"/>
</dbReference>
<dbReference type="InterPro" id="IPR011990">
    <property type="entry name" value="TPR-like_helical_dom_sf"/>
</dbReference>
<accession>A0AAD7XGE5</accession>
<sequence length="676" mass="73169">MAVFLHDEASSPAFTAKVKTAAGMRAALEHFVAKFEERHGAYREGELSLRDAEGNALDDGAFRALAPKADVFVVVVVRKKKKSLKAEVSRARELLGAKNYRLARAVLEAALVASPLDGDARLALAETLLAAGHFGPAASLFAALEPAEGAALGLARAEAGRGRHAACAAACERAGTTADVRVLYATALLNMDDVEEALAVTEEALRENESDAGLVRTYAACARKLGKLDEELGLLLRAVVIDANDKESRRALGHALDAPGAVPRLEKHVGESAAAAVAFLAAIAKDHGACWVAVDLLRWALRDAPTSASYALNLLHALEIVGCSEEALKVGLAALRARDSRLATACVAAAYDPPPRVVVVNFVEEEERLDDLLVTYTDDDLDLLAVAFAVTKLAYLRGDASTAAALVNAVEPSRRASRQPLHETTVRNEHAYYCCVAHILSVDGRRSRGSDDAIDVYFCGDSHALAPAWKRWKTRTPSGAAAAAEARIVPALVTGLKHWHLRPESEFYPKRNFYAITGVDDRSGPDAIPRNALVVFALGEIDCREGILVAVEKLRYRDVEEGIDATISHFVRAAAAVVRQRQFRKALVHPVPPVLDETRPIVRAYNSRLKHHVDNTPELTWLDFFDGFLTPDHRTLRADYKLDGTHLHPRYLDDLLIPALQPHLLGITTTTTTTTT</sequence>
<name>A0AAD7XGE5_9STRA</name>
<reference evidence="1" key="1">
    <citation type="submission" date="2023-01" db="EMBL/GenBank/DDBJ databases">
        <title>Metagenome sequencing of chrysophaentin producing Chrysophaeum taylorii.</title>
        <authorList>
            <person name="Davison J."/>
            <person name="Bewley C."/>
        </authorList>
    </citation>
    <scope>NUCLEOTIDE SEQUENCE</scope>
    <source>
        <strain evidence="1">NIES-1699</strain>
    </source>
</reference>
<dbReference type="SUPFAM" id="SSF48452">
    <property type="entry name" value="TPR-like"/>
    <property type="match status" value="1"/>
</dbReference>
<dbReference type="AlphaFoldDB" id="A0AAD7XGE5"/>
<gene>
    <name evidence="1" type="ORF">CTAYLR_001466</name>
</gene>
<keyword evidence="2" id="KW-1185">Reference proteome</keyword>
<proteinExistence type="predicted"/>
<dbReference type="Gene3D" id="1.25.40.10">
    <property type="entry name" value="Tetratricopeptide repeat domain"/>
    <property type="match status" value="2"/>
</dbReference>
<evidence type="ECO:0000313" key="2">
    <source>
        <dbReference type="Proteomes" id="UP001230188"/>
    </source>
</evidence>